<dbReference type="InterPro" id="IPR014922">
    <property type="entry name" value="YdhG-like"/>
</dbReference>
<dbReference type="Proteomes" id="UP001580928">
    <property type="component" value="Unassembled WGS sequence"/>
</dbReference>
<name>A0ABV5CAY9_9SPHI</name>
<evidence type="ECO:0000259" key="1">
    <source>
        <dbReference type="Pfam" id="PF08818"/>
    </source>
</evidence>
<dbReference type="Gene3D" id="3.90.1150.200">
    <property type="match status" value="1"/>
</dbReference>
<keyword evidence="3" id="KW-1185">Reference proteome</keyword>
<evidence type="ECO:0000313" key="2">
    <source>
        <dbReference type="EMBL" id="MFB5944717.1"/>
    </source>
</evidence>
<sequence>MKSLKNADSFFDGLETWKPELTVLRNIFLSAELEETIKWGTPVYMYNGKNVVSIAGFKAHFAVWFHNGGFLKDSEGVLVNAQEGKTGGLRQMRFTSIDDIDRDILLSYVYEAIENLKQGKVFKPNRNKPLIIPAELEIILTSNSSLKEAFDALSKGKQREYADYISSAKQDKTKTARLEKIIPMIEKGVGMNDKYR</sequence>
<dbReference type="EMBL" id="JBBVGT010000002">
    <property type="protein sequence ID" value="MFB5944717.1"/>
    <property type="molecule type" value="Genomic_DNA"/>
</dbReference>
<dbReference type="Pfam" id="PF08818">
    <property type="entry name" value="DUF1801"/>
    <property type="match status" value="1"/>
</dbReference>
<dbReference type="RefSeq" id="WP_375556279.1">
    <property type="nucleotide sequence ID" value="NZ_JBBVGT010000002.1"/>
</dbReference>
<dbReference type="InterPro" id="IPR016786">
    <property type="entry name" value="YdeI_bac"/>
</dbReference>
<reference evidence="2 3" key="1">
    <citation type="submission" date="2024-04" db="EMBL/GenBank/DDBJ databases">
        <title>Albibacterium profundi sp. nov., isolated from sediment of the Challenger Deep of Mariana Trench.</title>
        <authorList>
            <person name="Wang Y."/>
        </authorList>
    </citation>
    <scope>NUCLEOTIDE SEQUENCE [LARGE SCALE GENOMIC DNA]</scope>
    <source>
        <strain evidence="2 3">RHL897</strain>
    </source>
</reference>
<accession>A0ABV5CAY9</accession>
<protein>
    <submittedName>
        <fullName evidence="2">DUF1801 domain-containing protein</fullName>
    </submittedName>
</protein>
<proteinExistence type="predicted"/>
<gene>
    <name evidence="2" type="ORF">WKR92_02605</name>
</gene>
<dbReference type="SUPFAM" id="SSF159888">
    <property type="entry name" value="YdhG-like"/>
    <property type="match status" value="1"/>
</dbReference>
<comment type="caution">
    <text evidence="2">The sequence shown here is derived from an EMBL/GenBank/DDBJ whole genome shotgun (WGS) entry which is preliminary data.</text>
</comment>
<dbReference type="Pfam" id="PF13376">
    <property type="entry name" value="OmdA"/>
    <property type="match status" value="1"/>
</dbReference>
<organism evidence="2 3">
    <name type="scientific">Albibacterium profundi</name>
    <dbReference type="NCBI Taxonomy" id="3134906"/>
    <lineage>
        <taxon>Bacteria</taxon>
        <taxon>Pseudomonadati</taxon>
        <taxon>Bacteroidota</taxon>
        <taxon>Sphingobacteriia</taxon>
        <taxon>Sphingobacteriales</taxon>
        <taxon>Sphingobacteriaceae</taxon>
        <taxon>Albibacterium</taxon>
    </lineage>
</organism>
<dbReference type="PIRSF" id="PIRSF021308">
    <property type="entry name" value="UCP021308"/>
    <property type="match status" value="1"/>
</dbReference>
<feature type="domain" description="YdhG-like" evidence="1">
    <location>
        <begin position="17"/>
        <end position="113"/>
    </location>
</feature>
<evidence type="ECO:0000313" key="3">
    <source>
        <dbReference type="Proteomes" id="UP001580928"/>
    </source>
</evidence>